<reference evidence="3" key="2">
    <citation type="submission" date="2020-09" db="EMBL/GenBank/DDBJ databases">
        <authorList>
            <person name="Sun Q."/>
            <person name="Zhou Y."/>
        </authorList>
    </citation>
    <scope>NUCLEOTIDE SEQUENCE</scope>
    <source>
        <strain evidence="3">CGMCC 4.5737</strain>
    </source>
</reference>
<dbReference type="InterPro" id="IPR011109">
    <property type="entry name" value="DNA_bind_recombinase_dom"/>
</dbReference>
<dbReference type="EMBL" id="BMMK01000058">
    <property type="protein sequence ID" value="GGM82840.1"/>
    <property type="molecule type" value="Genomic_DNA"/>
</dbReference>
<feature type="domain" description="Recombinase" evidence="2">
    <location>
        <begin position="177"/>
        <end position="284"/>
    </location>
</feature>
<dbReference type="Gene3D" id="3.90.1750.20">
    <property type="entry name" value="Putative Large Serine Recombinase, Chain B, Domain 2"/>
    <property type="match status" value="1"/>
</dbReference>
<comment type="caution">
    <text evidence="3">The sequence shown here is derived from an EMBL/GenBank/DDBJ whole genome shotgun (WGS) entry which is preliminary data.</text>
</comment>
<organism evidence="3 4">
    <name type="scientific">Longimycelium tulufanense</name>
    <dbReference type="NCBI Taxonomy" id="907463"/>
    <lineage>
        <taxon>Bacteria</taxon>
        <taxon>Bacillati</taxon>
        <taxon>Actinomycetota</taxon>
        <taxon>Actinomycetes</taxon>
        <taxon>Pseudonocardiales</taxon>
        <taxon>Pseudonocardiaceae</taxon>
        <taxon>Longimycelium</taxon>
    </lineage>
</organism>
<dbReference type="InterPro" id="IPR006119">
    <property type="entry name" value="Resolv_N"/>
</dbReference>
<dbReference type="Gene3D" id="3.40.50.1390">
    <property type="entry name" value="Resolvase, N-terminal catalytic domain"/>
    <property type="match status" value="1"/>
</dbReference>
<dbReference type="InterPro" id="IPR025827">
    <property type="entry name" value="Zn_ribbon_recom_dom"/>
</dbReference>
<dbReference type="Proteomes" id="UP000637578">
    <property type="component" value="Unassembled WGS sequence"/>
</dbReference>
<evidence type="ECO:0000259" key="1">
    <source>
        <dbReference type="PROSITE" id="PS51736"/>
    </source>
</evidence>
<dbReference type="AlphaFoldDB" id="A0A8J3CEJ2"/>
<accession>A0A8J3CEJ2</accession>
<dbReference type="PANTHER" id="PTHR30461:SF23">
    <property type="entry name" value="DNA RECOMBINASE-RELATED"/>
    <property type="match status" value="1"/>
</dbReference>
<feature type="domain" description="Resolvase/invertase-type recombinase catalytic" evidence="1">
    <location>
        <begin position="23"/>
        <end position="169"/>
    </location>
</feature>
<gene>
    <name evidence="3" type="ORF">GCM10012275_61700</name>
</gene>
<dbReference type="SUPFAM" id="SSF53041">
    <property type="entry name" value="Resolvase-like"/>
    <property type="match status" value="1"/>
</dbReference>
<dbReference type="InterPro" id="IPR038109">
    <property type="entry name" value="DNA_bind_recomb_sf"/>
</dbReference>
<dbReference type="InterPro" id="IPR036162">
    <property type="entry name" value="Resolvase-like_N_sf"/>
</dbReference>
<reference evidence="3" key="1">
    <citation type="journal article" date="2014" name="Int. J. Syst. Evol. Microbiol.">
        <title>Complete genome sequence of Corynebacterium casei LMG S-19264T (=DSM 44701T), isolated from a smear-ripened cheese.</title>
        <authorList>
            <consortium name="US DOE Joint Genome Institute (JGI-PGF)"/>
            <person name="Walter F."/>
            <person name="Albersmeier A."/>
            <person name="Kalinowski J."/>
            <person name="Ruckert C."/>
        </authorList>
    </citation>
    <scope>NUCLEOTIDE SEQUENCE</scope>
    <source>
        <strain evidence="3">CGMCC 4.5737</strain>
    </source>
</reference>
<dbReference type="CDD" id="cd03768">
    <property type="entry name" value="SR_ResInv"/>
    <property type="match status" value="1"/>
</dbReference>
<dbReference type="PANTHER" id="PTHR30461">
    <property type="entry name" value="DNA-INVERTASE FROM LAMBDOID PROPHAGE"/>
    <property type="match status" value="1"/>
</dbReference>
<dbReference type="InterPro" id="IPR050639">
    <property type="entry name" value="SSR_resolvase"/>
</dbReference>
<name>A0A8J3CEJ2_9PSEU</name>
<dbReference type="GO" id="GO:0003677">
    <property type="term" value="F:DNA binding"/>
    <property type="evidence" value="ECO:0007669"/>
    <property type="project" value="InterPro"/>
</dbReference>
<dbReference type="PROSITE" id="PS51737">
    <property type="entry name" value="RECOMBINASE_DNA_BIND"/>
    <property type="match status" value="1"/>
</dbReference>
<dbReference type="Pfam" id="PF07508">
    <property type="entry name" value="Recombinase"/>
    <property type="match status" value="1"/>
</dbReference>
<evidence type="ECO:0000259" key="2">
    <source>
        <dbReference type="PROSITE" id="PS51737"/>
    </source>
</evidence>
<keyword evidence="4" id="KW-1185">Reference proteome</keyword>
<dbReference type="SMART" id="SM00857">
    <property type="entry name" value="Resolvase"/>
    <property type="match status" value="1"/>
</dbReference>
<evidence type="ECO:0000313" key="4">
    <source>
        <dbReference type="Proteomes" id="UP000637578"/>
    </source>
</evidence>
<proteinExistence type="predicted"/>
<sequence length="537" mass="59852">MARSRTAHRTKKPVTLDDFDTVRVGIYLRRSTDDEHQPYSIEAQDNRLEAYINSQPGWRLVARFPDDASGASTQRDGLQRALAAAQAGLFDVLLVYRVDRFSRNLRDMVTLLDDLDEAGVVFRSATEPFDTATPMGRMLVQMLGMFAQFERDTIIDRVIAGMERKAAKGKWKGGSRPFGYTVDKKTHVLVPQEHESVLVRLVFELYTRDRLGANSIAATLNERGFRTSTGKLWSRQTVLRILVNRIYLGELSFRDVTTENCHPALVDPNTFAETQRLMELRGDRQTNHAANGSDYIATGRLRCPRCGKAMIGTRATGRSKTYRYYTCWTNNRVGNHACDMPRLNADDLDQALIDAVADFYATQHALISDAVQAAQQHHHAQYDQQHAELDTVTAEITKVTAKINRYLDAFENGTLEPATVQERLAGLQATLKQLRSRHAELSHAVATPPTMPDPITLDDIATHARDILRTGSPNQRKAVIEVLVARVDITGPNSIVPVFRIPQPAPDTAAGTDQSVPATPVRTMSHLVGRVGLEPTT</sequence>
<evidence type="ECO:0000313" key="3">
    <source>
        <dbReference type="EMBL" id="GGM82840.1"/>
    </source>
</evidence>
<dbReference type="RefSeq" id="WP_189061963.1">
    <property type="nucleotide sequence ID" value="NZ_BMMK01000058.1"/>
</dbReference>
<dbReference type="Pfam" id="PF00239">
    <property type="entry name" value="Resolvase"/>
    <property type="match status" value="1"/>
</dbReference>
<dbReference type="PROSITE" id="PS51736">
    <property type="entry name" value="RECOMBINASES_3"/>
    <property type="match status" value="1"/>
</dbReference>
<protein>
    <submittedName>
        <fullName evidence="3">Recombinase RecB</fullName>
    </submittedName>
</protein>
<dbReference type="GO" id="GO:0000150">
    <property type="term" value="F:DNA strand exchange activity"/>
    <property type="evidence" value="ECO:0007669"/>
    <property type="project" value="InterPro"/>
</dbReference>
<dbReference type="Pfam" id="PF13408">
    <property type="entry name" value="Zn_ribbon_recom"/>
    <property type="match status" value="1"/>
</dbReference>